<accession>X1H9B1</accession>
<comment type="caution">
    <text evidence="1">The sequence shown here is derived from an EMBL/GenBank/DDBJ whole genome shotgun (WGS) entry which is preliminary data.</text>
</comment>
<gene>
    <name evidence="1" type="ORF">S03H2_11411</name>
</gene>
<dbReference type="AlphaFoldDB" id="X1H9B1"/>
<evidence type="ECO:0000313" key="1">
    <source>
        <dbReference type="EMBL" id="GAH41908.1"/>
    </source>
</evidence>
<name>X1H9B1_9ZZZZ</name>
<feature type="non-terminal residue" evidence="1">
    <location>
        <position position="1"/>
    </location>
</feature>
<reference evidence="1" key="1">
    <citation type="journal article" date="2014" name="Front. Microbiol.">
        <title>High frequency of phylogenetically diverse reductive dehalogenase-homologous genes in deep subseafloor sedimentary metagenomes.</title>
        <authorList>
            <person name="Kawai M."/>
            <person name="Futagami T."/>
            <person name="Toyoda A."/>
            <person name="Takaki Y."/>
            <person name="Nishi S."/>
            <person name="Hori S."/>
            <person name="Arai W."/>
            <person name="Tsubouchi T."/>
            <person name="Morono Y."/>
            <person name="Uchiyama I."/>
            <person name="Ito T."/>
            <person name="Fujiyama A."/>
            <person name="Inagaki F."/>
            <person name="Takami H."/>
        </authorList>
    </citation>
    <scope>NUCLEOTIDE SEQUENCE</scope>
    <source>
        <strain evidence="1">Expedition CK06-06</strain>
    </source>
</reference>
<organism evidence="1">
    <name type="scientific">marine sediment metagenome</name>
    <dbReference type="NCBI Taxonomy" id="412755"/>
    <lineage>
        <taxon>unclassified sequences</taxon>
        <taxon>metagenomes</taxon>
        <taxon>ecological metagenomes</taxon>
    </lineage>
</organism>
<dbReference type="EMBL" id="BARU01005826">
    <property type="protein sequence ID" value="GAH41908.1"/>
    <property type="molecule type" value="Genomic_DNA"/>
</dbReference>
<sequence>VIFTDNILADQLNQDNITLRGALVLDPDDEEQNLIPTFTVDHDVLCEFEHEYTSLLGTAAAALGGSFVHNQNTVHDFDETLDVVTVRNVRFNVVGNGLAVGGDHETQVKVIVYFTYEKVSVDLYAKLLGIS</sequence>
<protein>
    <submittedName>
        <fullName evidence="1">Uncharacterized protein</fullName>
    </submittedName>
</protein>
<proteinExistence type="predicted"/>